<gene>
    <name evidence="4" type="ORF">ENX68_00700</name>
</gene>
<dbReference type="InterPro" id="IPR035484">
    <property type="entry name" value="SIS_PGI/PMI_1"/>
</dbReference>
<dbReference type="GO" id="GO:0005975">
    <property type="term" value="P:carbohydrate metabolic process"/>
    <property type="evidence" value="ECO:0007669"/>
    <property type="project" value="InterPro"/>
</dbReference>
<organism evidence="4">
    <name type="scientific">candidate division WOR-3 bacterium</name>
    <dbReference type="NCBI Taxonomy" id="2052148"/>
    <lineage>
        <taxon>Bacteria</taxon>
        <taxon>Bacteria division WOR-3</taxon>
    </lineage>
</organism>
<keyword evidence="2 4" id="KW-0413">Isomerase</keyword>
<dbReference type="NCBIfam" id="TIGR02128">
    <property type="entry name" value="G6PI_arch"/>
    <property type="match status" value="1"/>
</dbReference>
<evidence type="ECO:0000313" key="4">
    <source>
        <dbReference type="EMBL" id="HGE77505.1"/>
    </source>
</evidence>
<dbReference type="SUPFAM" id="SSF53697">
    <property type="entry name" value="SIS domain"/>
    <property type="match status" value="1"/>
</dbReference>
<dbReference type="GO" id="GO:0004347">
    <property type="term" value="F:glucose-6-phosphate isomerase activity"/>
    <property type="evidence" value="ECO:0007669"/>
    <property type="project" value="InterPro"/>
</dbReference>
<sequence>MRNMRGIIYSLPDQIVESIKLFDCLWSVFPHKEHFKKFKRVIICGMGGSGISGDITSQLYPGIEVLVNKDYKVPEYLDKTALSILVSYSGNTEETLSNYKILKKKGLFIVVISSNGKLMRQDALLKIKIPGGLPPRGALGYLFTPIPLLLYRAGLLKNNPAKELLSLALFLKSHIKDIEKRAKTLTRIIKDKLPIIYANSGLFGVVAKRWQCQFNENSKILCHTNIIPEMNHNEIVGIGRPEQLNNEMVAIFLNDPGALNRNALRVRIVKEIIKKEAGGLRCVDINPRGRNPLEYAFWTIMLGDFISYYLALGSNIDPIPVKRIDYLKNRLSKSI</sequence>
<dbReference type="GO" id="GO:0004476">
    <property type="term" value="F:mannose-6-phosphate isomerase activity"/>
    <property type="evidence" value="ECO:0007669"/>
    <property type="project" value="InterPro"/>
</dbReference>
<dbReference type="GO" id="GO:0097367">
    <property type="term" value="F:carbohydrate derivative binding"/>
    <property type="evidence" value="ECO:0007669"/>
    <property type="project" value="InterPro"/>
</dbReference>
<name>A0A7V3RG21_UNCW3</name>
<reference evidence="4" key="1">
    <citation type="journal article" date="2020" name="mSystems">
        <title>Genome- and Community-Level Interaction Insights into Carbon Utilization and Element Cycling Functions of Hydrothermarchaeota in Hydrothermal Sediment.</title>
        <authorList>
            <person name="Zhou Z."/>
            <person name="Liu Y."/>
            <person name="Xu W."/>
            <person name="Pan J."/>
            <person name="Luo Z.H."/>
            <person name="Li M."/>
        </authorList>
    </citation>
    <scope>NUCLEOTIDE SEQUENCE [LARGE SCALE GENOMIC DNA]</scope>
    <source>
        <strain evidence="4">SpSt-961</strain>
    </source>
</reference>
<dbReference type="EMBL" id="DTOZ01000025">
    <property type="protein sequence ID" value="HGE77505.1"/>
    <property type="molecule type" value="Genomic_DNA"/>
</dbReference>
<dbReference type="AlphaFoldDB" id="A0A7V3RG21"/>
<dbReference type="InterPro" id="IPR019490">
    <property type="entry name" value="Glu6P/Mann6P_isomerase_C"/>
</dbReference>
<accession>A0A7V3RG21</accession>
<dbReference type="InterPro" id="IPR046348">
    <property type="entry name" value="SIS_dom_sf"/>
</dbReference>
<proteinExistence type="inferred from homology"/>
<dbReference type="PROSITE" id="PS51464">
    <property type="entry name" value="SIS"/>
    <property type="match status" value="1"/>
</dbReference>
<comment type="similarity">
    <text evidence="1">Belongs to the PGI/PMI family.</text>
</comment>
<dbReference type="CDD" id="cd05017">
    <property type="entry name" value="SIS_PGI_PMI_1"/>
    <property type="match status" value="1"/>
</dbReference>
<dbReference type="Gene3D" id="3.40.50.10490">
    <property type="entry name" value="Glucose-6-phosphate isomerase like protein, domain 1"/>
    <property type="match status" value="2"/>
</dbReference>
<comment type="caution">
    <text evidence="4">The sequence shown here is derived from an EMBL/GenBank/DDBJ whole genome shotgun (WGS) entry which is preliminary data.</text>
</comment>
<dbReference type="InterPro" id="IPR001347">
    <property type="entry name" value="SIS_dom"/>
</dbReference>
<dbReference type="NCBIfam" id="NF006423">
    <property type="entry name" value="PRK08674.1-2"/>
    <property type="match status" value="1"/>
</dbReference>
<dbReference type="Pfam" id="PF10432">
    <property type="entry name" value="bact-PGI_C"/>
    <property type="match status" value="1"/>
</dbReference>
<evidence type="ECO:0000256" key="1">
    <source>
        <dbReference type="ARBA" id="ARBA00010523"/>
    </source>
</evidence>
<dbReference type="GO" id="GO:1901135">
    <property type="term" value="P:carbohydrate derivative metabolic process"/>
    <property type="evidence" value="ECO:0007669"/>
    <property type="project" value="InterPro"/>
</dbReference>
<protein>
    <submittedName>
        <fullName evidence="4">Bifunctional phosphoglucose/phosphomannose isomerase</fullName>
    </submittedName>
</protein>
<feature type="domain" description="SIS" evidence="3">
    <location>
        <begin position="31"/>
        <end position="160"/>
    </location>
</feature>
<evidence type="ECO:0000259" key="3">
    <source>
        <dbReference type="PROSITE" id="PS51464"/>
    </source>
</evidence>
<dbReference type="CDD" id="cd05637">
    <property type="entry name" value="SIS_PGI_PMI_2"/>
    <property type="match status" value="1"/>
</dbReference>
<evidence type="ECO:0000256" key="2">
    <source>
        <dbReference type="ARBA" id="ARBA00023235"/>
    </source>
</evidence>